<evidence type="ECO:0000256" key="1">
    <source>
        <dbReference type="ARBA" id="ARBA00005384"/>
    </source>
</evidence>
<feature type="domain" description="HTH gntR-type" evidence="6">
    <location>
        <begin position="3"/>
        <end position="71"/>
    </location>
</feature>
<gene>
    <name evidence="7" type="ORF">ACFOOG_00305</name>
</gene>
<dbReference type="SUPFAM" id="SSF53383">
    <property type="entry name" value="PLP-dependent transferases"/>
    <property type="match status" value="1"/>
</dbReference>
<dbReference type="SUPFAM" id="SSF46785">
    <property type="entry name" value="Winged helix' DNA-binding domain"/>
    <property type="match status" value="1"/>
</dbReference>
<dbReference type="Pfam" id="PF00155">
    <property type="entry name" value="Aminotran_1_2"/>
    <property type="match status" value="1"/>
</dbReference>
<dbReference type="GO" id="GO:0008483">
    <property type="term" value="F:transaminase activity"/>
    <property type="evidence" value="ECO:0007669"/>
    <property type="project" value="UniProtKB-KW"/>
</dbReference>
<keyword evidence="2" id="KW-0663">Pyridoxal phosphate</keyword>
<dbReference type="InterPro" id="IPR036388">
    <property type="entry name" value="WH-like_DNA-bd_sf"/>
</dbReference>
<evidence type="ECO:0000256" key="4">
    <source>
        <dbReference type="ARBA" id="ARBA00023125"/>
    </source>
</evidence>
<dbReference type="Gene3D" id="3.40.640.10">
    <property type="entry name" value="Type I PLP-dependent aspartate aminotransferase-like (Major domain)"/>
    <property type="match status" value="1"/>
</dbReference>
<evidence type="ECO:0000259" key="6">
    <source>
        <dbReference type="PROSITE" id="PS50949"/>
    </source>
</evidence>
<dbReference type="SMART" id="SM00345">
    <property type="entry name" value="HTH_GNTR"/>
    <property type="match status" value="1"/>
</dbReference>
<accession>A0ABV7ZT18</accession>
<dbReference type="Pfam" id="PF00392">
    <property type="entry name" value="GntR"/>
    <property type="match status" value="1"/>
</dbReference>
<evidence type="ECO:0000256" key="5">
    <source>
        <dbReference type="ARBA" id="ARBA00023163"/>
    </source>
</evidence>
<dbReference type="InterPro" id="IPR015424">
    <property type="entry name" value="PyrdxlP-dep_Trfase"/>
</dbReference>
<dbReference type="InterPro" id="IPR051446">
    <property type="entry name" value="HTH_trans_reg/aminotransferase"/>
</dbReference>
<dbReference type="InterPro" id="IPR015422">
    <property type="entry name" value="PyrdxlP-dep_Trfase_small"/>
</dbReference>
<keyword evidence="3" id="KW-0805">Transcription regulation</keyword>
<comment type="caution">
    <text evidence="7">The sequence shown here is derived from an EMBL/GenBank/DDBJ whole genome shotgun (WGS) entry which is preliminary data.</text>
</comment>
<proteinExistence type="inferred from homology"/>
<keyword evidence="7" id="KW-0032">Aminotransferase</keyword>
<organism evidence="7 8">
    <name type="scientific">Saccharospirillum mangrovi</name>
    <dbReference type="NCBI Taxonomy" id="2161747"/>
    <lineage>
        <taxon>Bacteria</taxon>
        <taxon>Pseudomonadati</taxon>
        <taxon>Pseudomonadota</taxon>
        <taxon>Gammaproteobacteria</taxon>
        <taxon>Oceanospirillales</taxon>
        <taxon>Saccharospirillaceae</taxon>
        <taxon>Saccharospirillum</taxon>
    </lineage>
</organism>
<dbReference type="InterPro" id="IPR000524">
    <property type="entry name" value="Tscrpt_reg_HTH_GntR"/>
</dbReference>
<dbReference type="InterPro" id="IPR036390">
    <property type="entry name" value="WH_DNA-bd_sf"/>
</dbReference>
<dbReference type="CDD" id="cd00609">
    <property type="entry name" value="AAT_like"/>
    <property type="match status" value="1"/>
</dbReference>
<reference evidence="8" key="1">
    <citation type="journal article" date="2019" name="Int. J. Syst. Evol. Microbiol.">
        <title>The Global Catalogue of Microorganisms (GCM) 10K type strain sequencing project: providing services to taxonomists for standard genome sequencing and annotation.</title>
        <authorList>
            <consortium name="The Broad Institute Genomics Platform"/>
            <consortium name="The Broad Institute Genome Sequencing Center for Infectious Disease"/>
            <person name="Wu L."/>
            <person name="Ma J."/>
        </authorList>
    </citation>
    <scope>NUCLEOTIDE SEQUENCE [LARGE SCALE GENOMIC DNA]</scope>
    <source>
        <strain evidence="8">IBRC 10765</strain>
    </source>
</reference>
<dbReference type="Gene3D" id="3.90.1150.10">
    <property type="entry name" value="Aspartate Aminotransferase, domain 1"/>
    <property type="match status" value="1"/>
</dbReference>
<dbReference type="EMBL" id="JBHRYR010000002">
    <property type="protein sequence ID" value="MFC3851256.1"/>
    <property type="molecule type" value="Genomic_DNA"/>
</dbReference>
<dbReference type="CDD" id="cd07377">
    <property type="entry name" value="WHTH_GntR"/>
    <property type="match status" value="1"/>
</dbReference>
<keyword evidence="5" id="KW-0804">Transcription</keyword>
<evidence type="ECO:0000256" key="3">
    <source>
        <dbReference type="ARBA" id="ARBA00023015"/>
    </source>
</evidence>
<evidence type="ECO:0000313" key="8">
    <source>
        <dbReference type="Proteomes" id="UP001595617"/>
    </source>
</evidence>
<dbReference type="PANTHER" id="PTHR46577:SF2">
    <property type="entry name" value="TRANSCRIPTIONAL REGULATORY PROTEIN"/>
    <property type="match status" value="1"/>
</dbReference>
<keyword evidence="4" id="KW-0238">DNA-binding</keyword>
<dbReference type="Proteomes" id="UP001595617">
    <property type="component" value="Unassembled WGS sequence"/>
</dbReference>
<dbReference type="PANTHER" id="PTHR46577">
    <property type="entry name" value="HTH-TYPE TRANSCRIPTIONAL REGULATORY PROTEIN GABR"/>
    <property type="match status" value="1"/>
</dbReference>
<dbReference type="Gene3D" id="1.10.10.10">
    <property type="entry name" value="Winged helix-like DNA-binding domain superfamily/Winged helix DNA-binding domain"/>
    <property type="match status" value="1"/>
</dbReference>
<keyword evidence="7" id="KW-0808">Transferase</keyword>
<comment type="similarity">
    <text evidence="1">In the C-terminal section; belongs to the class-I pyridoxal-phosphate-dependent aminotransferase family.</text>
</comment>
<keyword evidence="8" id="KW-1185">Reference proteome</keyword>
<protein>
    <submittedName>
        <fullName evidence="7">PLP-dependent aminotransferase family protein</fullName>
    </submittedName>
</protein>
<dbReference type="InterPro" id="IPR015421">
    <property type="entry name" value="PyrdxlP-dep_Trfase_major"/>
</dbReference>
<evidence type="ECO:0000313" key="7">
    <source>
        <dbReference type="EMBL" id="MFC3851256.1"/>
    </source>
</evidence>
<dbReference type="PROSITE" id="PS50949">
    <property type="entry name" value="HTH_GNTR"/>
    <property type="match status" value="1"/>
</dbReference>
<name>A0ABV7ZT18_9GAMM</name>
<dbReference type="InterPro" id="IPR004839">
    <property type="entry name" value="Aminotransferase_I/II_large"/>
</dbReference>
<evidence type="ECO:0000256" key="2">
    <source>
        <dbReference type="ARBA" id="ARBA00022898"/>
    </source>
</evidence>
<dbReference type="RefSeq" id="WP_380692374.1">
    <property type="nucleotide sequence ID" value="NZ_JBHRYR010000002.1"/>
</dbReference>
<sequence>METNLYAQLAERVTEQIRQGAVQTGERLPSVRKMAQREAVSISTVMAAYSFLEQQGWIEARPKSGYFVKQKQTDALQKPSVICAKPKPRPATVSQLMMDVRRTKVADHGNFSRSVPALDLPIIQQIKRTYTRLSRTKSYVGVGYDSVEGLPELRQQIARRAVDAGVFISPESVITASGCQNAMALCLRVLTQPGDIVAVESPCYYGLLQIIEAFGLKAIEIPAHPESGMSIEALQLALAKWPIKVILSVPTFSNPLGCDMPMARREELMALLDRYDIPMIEDDIYGDLYFGERRTRAVKSLDADGRVLLCSSLSKTLDPQLRIGWIMPGRYFEEVAYSKFVNLHTHSALPQMVAAELLAQGLYDRHLRLARETYRQRYQRLADLVTAYFPAETRMSQPQGGIVAWLQFPEQVNTTELYHRAKAEGILFAPGELFSISGQYKNCLRLGYSQRWTPEREEAIQRLGQWVKEALHA</sequence>